<protein>
    <recommendedName>
        <fullName evidence="1">ThuA-like domain-containing protein</fullName>
    </recommendedName>
</protein>
<dbReference type="PANTHER" id="PTHR40469">
    <property type="entry name" value="SECRETED GLYCOSYL HYDROLASE"/>
    <property type="match status" value="1"/>
</dbReference>
<dbReference type="SUPFAM" id="SSF52317">
    <property type="entry name" value="Class I glutamine amidotransferase-like"/>
    <property type="match status" value="1"/>
</dbReference>
<proteinExistence type="predicted"/>
<accession>A0A381P3C6</accession>
<reference evidence="2" key="1">
    <citation type="submission" date="2018-05" db="EMBL/GenBank/DDBJ databases">
        <authorList>
            <person name="Lanie J.A."/>
            <person name="Ng W.-L."/>
            <person name="Kazmierczak K.M."/>
            <person name="Andrzejewski T.M."/>
            <person name="Davidsen T.M."/>
            <person name="Wayne K.J."/>
            <person name="Tettelin H."/>
            <person name="Glass J.I."/>
            <person name="Rusch D."/>
            <person name="Podicherti R."/>
            <person name="Tsui H.-C.T."/>
            <person name="Winkler M.E."/>
        </authorList>
    </citation>
    <scope>NUCLEOTIDE SEQUENCE</scope>
</reference>
<dbReference type="InterPro" id="IPR029010">
    <property type="entry name" value="ThuA-like"/>
</dbReference>
<evidence type="ECO:0000313" key="2">
    <source>
        <dbReference type="EMBL" id="SUZ60957.1"/>
    </source>
</evidence>
<dbReference type="Pfam" id="PF06283">
    <property type="entry name" value="ThuA"/>
    <property type="match status" value="1"/>
</dbReference>
<dbReference type="Gene3D" id="3.40.50.880">
    <property type="match status" value="1"/>
</dbReference>
<organism evidence="2">
    <name type="scientific">marine metagenome</name>
    <dbReference type="NCBI Taxonomy" id="408172"/>
    <lineage>
        <taxon>unclassified sequences</taxon>
        <taxon>metagenomes</taxon>
        <taxon>ecological metagenomes</taxon>
    </lineage>
</organism>
<feature type="domain" description="ThuA-like" evidence="1">
    <location>
        <begin position="34"/>
        <end position="244"/>
    </location>
</feature>
<gene>
    <name evidence="2" type="ORF">METZ01_LOCUS13811</name>
</gene>
<sequence>MKIVVLSFLLFFNCSQKNKEYHILNYSKKNTFSVLLFTETNGFIHRAGIDAGINLIPKIGEKNGFNVYHSNASKDINEKNLKKIKTIIFLNTTLDILNEQEQQVMENFIKKGGGFVGIHSAADTEYEWEWYGNLVGAYFKSHPPVTTAKIQTINNTHISTKHLDDLWEIKDEWYNYKNINPDITVLLNLDESSYSGGTNGNPHPITWYHEYKGGKSFYTGLGHRSETYSDERFIKLLTGGILYVSSN</sequence>
<evidence type="ECO:0000259" key="1">
    <source>
        <dbReference type="Pfam" id="PF06283"/>
    </source>
</evidence>
<dbReference type="AlphaFoldDB" id="A0A381P3C6"/>
<dbReference type="InterPro" id="IPR029062">
    <property type="entry name" value="Class_I_gatase-like"/>
</dbReference>
<dbReference type="PANTHER" id="PTHR40469:SF2">
    <property type="entry name" value="GALACTOSE-BINDING DOMAIN-LIKE SUPERFAMILY PROTEIN"/>
    <property type="match status" value="1"/>
</dbReference>
<dbReference type="EMBL" id="UINC01000776">
    <property type="protein sequence ID" value="SUZ60957.1"/>
    <property type="molecule type" value="Genomic_DNA"/>
</dbReference>
<name>A0A381P3C6_9ZZZZ</name>